<evidence type="ECO:0000313" key="1">
    <source>
        <dbReference type="EMBL" id="MDR6289033.1"/>
    </source>
</evidence>
<dbReference type="InterPro" id="IPR027417">
    <property type="entry name" value="P-loop_NTPase"/>
</dbReference>
<name>A0ABU1JKA4_9PROT</name>
<keyword evidence="2" id="KW-1185">Reference proteome</keyword>
<dbReference type="Gene3D" id="3.40.50.300">
    <property type="entry name" value="P-loop containing nucleotide triphosphate hydrolases"/>
    <property type="match status" value="1"/>
</dbReference>
<dbReference type="EMBL" id="JAVDPW010000002">
    <property type="protein sequence ID" value="MDR6289033.1"/>
    <property type="molecule type" value="Genomic_DNA"/>
</dbReference>
<keyword evidence="1" id="KW-0418">Kinase</keyword>
<evidence type="ECO:0000313" key="2">
    <source>
        <dbReference type="Proteomes" id="UP001262410"/>
    </source>
</evidence>
<dbReference type="Proteomes" id="UP001262410">
    <property type="component" value="Unassembled WGS sequence"/>
</dbReference>
<organism evidence="1 2">
    <name type="scientific">Inquilinus ginsengisoli</name>
    <dbReference type="NCBI Taxonomy" id="363840"/>
    <lineage>
        <taxon>Bacteria</taxon>
        <taxon>Pseudomonadati</taxon>
        <taxon>Pseudomonadota</taxon>
        <taxon>Alphaproteobacteria</taxon>
        <taxon>Rhodospirillales</taxon>
        <taxon>Rhodospirillaceae</taxon>
        <taxon>Inquilinus</taxon>
    </lineage>
</organism>
<gene>
    <name evidence="1" type="ORF">E9232_001540</name>
</gene>
<comment type="caution">
    <text evidence="1">The sequence shown here is derived from an EMBL/GenBank/DDBJ whole genome shotgun (WGS) entry which is preliminary data.</text>
</comment>
<accession>A0ABU1JKA4</accession>
<dbReference type="Pfam" id="PF13671">
    <property type="entry name" value="AAA_33"/>
    <property type="match status" value="1"/>
</dbReference>
<protein>
    <submittedName>
        <fullName evidence="1">Kinase</fullName>
    </submittedName>
</protein>
<proteinExistence type="predicted"/>
<reference evidence="1 2" key="1">
    <citation type="submission" date="2023-07" db="EMBL/GenBank/DDBJ databases">
        <title>Sorghum-associated microbial communities from plants grown in Nebraska, USA.</title>
        <authorList>
            <person name="Schachtman D."/>
        </authorList>
    </citation>
    <scope>NUCLEOTIDE SEQUENCE [LARGE SCALE GENOMIC DNA]</scope>
    <source>
        <strain evidence="1 2">584</strain>
    </source>
</reference>
<sequence length="197" mass="21129">MIIHRNGWPGVGKRTVATILATRLGARLIDNHLLHDVAIRCAGVDDPARWPLCETVRAAAYQVLVERPRAERFVMTNALCAGAAREREAWSRVVALALARGAPLVPVVLEADEAVLLARVQSPERHGRKLSDPEALAAMLRADRLLKPDVPWRLDLDTTALSPAAAAAAIEAHVSALAAGGLLVPADGRHLLLVDEP</sequence>
<dbReference type="RefSeq" id="WP_309793144.1">
    <property type="nucleotide sequence ID" value="NZ_JAVDPW010000002.1"/>
</dbReference>
<dbReference type="GO" id="GO:0016301">
    <property type="term" value="F:kinase activity"/>
    <property type="evidence" value="ECO:0007669"/>
    <property type="project" value="UniProtKB-KW"/>
</dbReference>
<keyword evidence="1" id="KW-0808">Transferase</keyword>
<dbReference type="SUPFAM" id="SSF52540">
    <property type="entry name" value="P-loop containing nucleoside triphosphate hydrolases"/>
    <property type="match status" value="1"/>
</dbReference>